<dbReference type="Pfam" id="PF03754">
    <property type="entry name" value="At2g31720-like"/>
    <property type="match status" value="1"/>
</dbReference>
<evidence type="ECO:0000256" key="5">
    <source>
        <dbReference type="ARBA" id="ARBA00023242"/>
    </source>
</evidence>
<dbReference type="GO" id="GO:0003677">
    <property type="term" value="F:DNA binding"/>
    <property type="evidence" value="ECO:0007669"/>
    <property type="project" value="UniProtKB-KW"/>
</dbReference>
<evidence type="ECO:0000256" key="3">
    <source>
        <dbReference type="ARBA" id="ARBA00023125"/>
    </source>
</evidence>
<dbReference type="AlphaFoldDB" id="A0A5N6QQK0"/>
<name>A0A5N6QQK0_9ROSI</name>
<dbReference type="Proteomes" id="UP000327013">
    <property type="component" value="Chromosome 2"/>
</dbReference>
<accession>A0A5N6QQK0</accession>
<keyword evidence="5" id="KW-0539">Nucleus</keyword>
<dbReference type="EMBL" id="CM017322">
    <property type="protein sequence ID" value="KAE8008249.1"/>
    <property type="molecule type" value="Genomic_DNA"/>
</dbReference>
<comment type="subcellular location">
    <subcellularLocation>
        <location evidence="1">Nucleus</location>
    </subcellularLocation>
</comment>
<dbReference type="PANTHER" id="PTHR31541:SF25">
    <property type="entry name" value="GAMMA-GLIADIN B"/>
    <property type="match status" value="1"/>
</dbReference>
<evidence type="ECO:0000256" key="4">
    <source>
        <dbReference type="ARBA" id="ARBA00023163"/>
    </source>
</evidence>
<organism evidence="7 8">
    <name type="scientific">Carpinus fangiana</name>
    <dbReference type="NCBI Taxonomy" id="176857"/>
    <lineage>
        <taxon>Eukaryota</taxon>
        <taxon>Viridiplantae</taxon>
        <taxon>Streptophyta</taxon>
        <taxon>Embryophyta</taxon>
        <taxon>Tracheophyta</taxon>
        <taxon>Spermatophyta</taxon>
        <taxon>Magnoliopsida</taxon>
        <taxon>eudicotyledons</taxon>
        <taxon>Gunneridae</taxon>
        <taxon>Pentapetalae</taxon>
        <taxon>rosids</taxon>
        <taxon>fabids</taxon>
        <taxon>Fagales</taxon>
        <taxon>Betulaceae</taxon>
        <taxon>Carpinus</taxon>
    </lineage>
</organism>
<evidence type="ECO:0000313" key="8">
    <source>
        <dbReference type="Proteomes" id="UP000327013"/>
    </source>
</evidence>
<feature type="region of interest" description="Disordered" evidence="6">
    <location>
        <begin position="105"/>
        <end position="159"/>
    </location>
</feature>
<dbReference type="PANTHER" id="PTHR31541">
    <property type="entry name" value="B3 DOMAIN PLANT PROTEIN-RELATED"/>
    <property type="match status" value="1"/>
</dbReference>
<sequence length="292" mass="34250">MAITLQDLRGDSPAICGGGDFNKIKEEVIRAVGEDQNEVDRLLTEKILMEFVQFHMKKREPYLEKKKRKPLESDVYSLSLNWKHKRQRKKPVEKKKKRVVLRIIPPKKPLELAPNNTGNINKNEEEEEEEEEKSRKTKKQRKNTTEIKQAVPDRPPCMPTVFKDKIMKQLKGSDIMFVIQKDLTITDMNASQNRLLVPRDPKRDDFLRSEEQLSLEEKEADGRHFKGKKVQLIEPGLQLSTIILKKWKLGSRNYYVLSNTWMDVAKRNRLKPGNTIQLWSFRVNQELHLALI</sequence>
<reference evidence="7 8" key="1">
    <citation type="submission" date="2019-06" db="EMBL/GenBank/DDBJ databases">
        <title>A chromosomal-level reference genome of Carpinus fangiana (Coryloideae, Betulaceae).</title>
        <authorList>
            <person name="Yang X."/>
            <person name="Wang Z."/>
            <person name="Zhang L."/>
            <person name="Hao G."/>
            <person name="Liu J."/>
            <person name="Yang Y."/>
        </authorList>
    </citation>
    <scope>NUCLEOTIDE SEQUENCE [LARGE SCALE GENOMIC DNA]</scope>
    <source>
        <strain evidence="7">Cfa_2016G</strain>
        <tissue evidence="7">Leaf</tissue>
    </source>
</reference>
<keyword evidence="4" id="KW-0804">Transcription</keyword>
<evidence type="ECO:0008006" key="9">
    <source>
        <dbReference type="Google" id="ProtNLM"/>
    </source>
</evidence>
<dbReference type="GO" id="GO:0005634">
    <property type="term" value="C:nucleus"/>
    <property type="evidence" value="ECO:0007669"/>
    <property type="project" value="UniProtKB-SubCell"/>
</dbReference>
<evidence type="ECO:0000256" key="1">
    <source>
        <dbReference type="ARBA" id="ARBA00004123"/>
    </source>
</evidence>
<protein>
    <recommendedName>
        <fullName evidence="9">TF-B3 domain-containing protein</fullName>
    </recommendedName>
</protein>
<dbReference type="InterPro" id="IPR005508">
    <property type="entry name" value="At2g31720-like"/>
</dbReference>
<dbReference type="OrthoDB" id="1090008at2759"/>
<proteinExistence type="predicted"/>
<dbReference type="Gene3D" id="2.40.330.10">
    <property type="entry name" value="DNA-binding pseudobarrel domain"/>
    <property type="match status" value="1"/>
</dbReference>
<evidence type="ECO:0000313" key="7">
    <source>
        <dbReference type="EMBL" id="KAE8008249.1"/>
    </source>
</evidence>
<dbReference type="InterPro" id="IPR015300">
    <property type="entry name" value="DNA-bd_pseudobarrel_sf"/>
</dbReference>
<evidence type="ECO:0000256" key="6">
    <source>
        <dbReference type="SAM" id="MobiDB-lite"/>
    </source>
</evidence>
<gene>
    <name evidence="7" type="ORF">FH972_004779</name>
</gene>
<evidence type="ECO:0000256" key="2">
    <source>
        <dbReference type="ARBA" id="ARBA00023015"/>
    </source>
</evidence>
<keyword evidence="3" id="KW-0238">DNA-binding</keyword>
<dbReference type="SUPFAM" id="SSF101936">
    <property type="entry name" value="DNA-binding pseudobarrel domain"/>
    <property type="match status" value="1"/>
</dbReference>
<keyword evidence="8" id="KW-1185">Reference proteome</keyword>
<keyword evidence="2" id="KW-0805">Transcription regulation</keyword>